<protein>
    <submittedName>
        <fullName evidence="3">Uncharacterized protein</fullName>
    </submittedName>
</protein>
<dbReference type="OrthoDB" id="5209635at2759"/>
<organism evidence="3 4">
    <name type="scientific">Gnomoniopsis smithogilvyi</name>
    <dbReference type="NCBI Taxonomy" id="1191159"/>
    <lineage>
        <taxon>Eukaryota</taxon>
        <taxon>Fungi</taxon>
        <taxon>Dikarya</taxon>
        <taxon>Ascomycota</taxon>
        <taxon>Pezizomycotina</taxon>
        <taxon>Sordariomycetes</taxon>
        <taxon>Sordariomycetidae</taxon>
        <taxon>Diaporthales</taxon>
        <taxon>Gnomoniaceae</taxon>
        <taxon>Gnomoniopsis</taxon>
    </lineage>
</organism>
<dbReference type="EMBL" id="JAPEVB010000006">
    <property type="protein sequence ID" value="KAJ4386050.1"/>
    <property type="molecule type" value="Genomic_DNA"/>
</dbReference>
<feature type="region of interest" description="Disordered" evidence="1">
    <location>
        <begin position="1"/>
        <end position="61"/>
    </location>
</feature>
<comment type="caution">
    <text evidence="3">The sequence shown here is derived from an EMBL/GenBank/DDBJ whole genome shotgun (WGS) entry which is preliminary data.</text>
</comment>
<gene>
    <name evidence="3" type="ORF">N0V93_008942</name>
</gene>
<keyword evidence="2" id="KW-0812">Transmembrane</keyword>
<reference evidence="3" key="1">
    <citation type="submission" date="2022-10" db="EMBL/GenBank/DDBJ databases">
        <title>Tapping the CABI collections for fungal endophytes: first genome assemblies for Collariella, Neodidymelliopsis, Ascochyta clinopodiicola, Didymella pomorum, Didymosphaeria variabile, Neocosmospora piperis and Neocucurbitaria cava.</title>
        <authorList>
            <person name="Hill R."/>
        </authorList>
    </citation>
    <scope>NUCLEOTIDE SEQUENCE</scope>
    <source>
        <strain evidence="3">IMI 355082</strain>
    </source>
</reference>
<sequence>MSSLRALRSVYAGARPSLSATHRRQRPRVTSMQQMRCVASKGKGEKDDLGGPGGQEPVDPTARARQNARLRNTTTLAAAMVVICVPFFYMVGKPEKIAEKTVNQQRR</sequence>
<accession>A0A9W9CS88</accession>
<name>A0A9W9CS88_9PEZI</name>
<evidence type="ECO:0000313" key="4">
    <source>
        <dbReference type="Proteomes" id="UP001140453"/>
    </source>
</evidence>
<feature type="transmembrane region" description="Helical" evidence="2">
    <location>
        <begin position="73"/>
        <end position="91"/>
    </location>
</feature>
<keyword evidence="4" id="KW-1185">Reference proteome</keyword>
<evidence type="ECO:0000256" key="2">
    <source>
        <dbReference type="SAM" id="Phobius"/>
    </source>
</evidence>
<keyword evidence="2" id="KW-0472">Membrane</keyword>
<keyword evidence="2" id="KW-1133">Transmembrane helix</keyword>
<proteinExistence type="predicted"/>
<evidence type="ECO:0000313" key="3">
    <source>
        <dbReference type="EMBL" id="KAJ4386050.1"/>
    </source>
</evidence>
<dbReference type="Proteomes" id="UP001140453">
    <property type="component" value="Unassembled WGS sequence"/>
</dbReference>
<dbReference type="AlphaFoldDB" id="A0A9W9CS88"/>
<evidence type="ECO:0000256" key="1">
    <source>
        <dbReference type="SAM" id="MobiDB-lite"/>
    </source>
</evidence>